<reference evidence="1" key="2">
    <citation type="submission" date="2025-08" db="UniProtKB">
        <authorList>
            <consortium name="Ensembl"/>
        </authorList>
    </citation>
    <scope>IDENTIFICATION</scope>
</reference>
<dbReference type="InterPro" id="IPR033543">
    <property type="entry name" value="BCL2L15"/>
</dbReference>
<dbReference type="OMA" id="QVAISMT"/>
<evidence type="ECO:0000313" key="2">
    <source>
        <dbReference type="Proteomes" id="UP000314987"/>
    </source>
</evidence>
<accession>A0A4X2KCW1</accession>
<evidence type="ECO:0000313" key="1">
    <source>
        <dbReference type="Ensembl" id="ENSVURP00010009774.1"/>
    </source>
</evidence>
<proteinExistence type="predicted"/>
<dbReference type="GO" id="GO:0005634">
    <property type="term" value="C:nucleus"/>
    <property type="evidence" value="ECO:0007669"/>
    <property type="project" value="Ensembl"/>
</dbReference>
<reference evidence="2" key="1">
    <citation type="submission" date="2018-12" db="EMBL/GenBank/DDBJ databases">
        <authorList>
            <person name="Yazar S."/>
        </authorList>
    </citation>
    <scope>NUCLEOTIDE SEQUENCE [LARGE SCALE GENOMIC DNA]</scope>
</reference>
<dbReference type="STRING" id="29139.ENSVURP00010009774"/>
<dbReference type="SUPFAM" id="SSF56854">
    <property type="entry name" value="Bcl-2 inhibitors of programmed cell death"/>
    <property type="match status" value="1"/>
</dbReference>
<dbReference type="Ensembl" id="ENSVURT00010011089.1">
    <property type="protein sequence ID" value="ENSVURP00010009774.1"/>
    <property type="gene ID" value="ENSVURG00010007567.1"/>
</dbReference>
<dbReference type="GO" id="GO:0005829">
    <property type="term" value="C:cytosol"/>
    <property type="evidence" value="ECO:0007669"/>
    <property type="project" value="Ensembl"/>
</dbReference>
<dbReference type="Gene3D" id="1.10.437.10">
    <property type="entry name" value="Blc2-like"/>
    <property type="match status" value="1"/>
</dbReference>
<dbReference type="InterPro" id="IPR036834">
    <property type="entry name" value="Bcl-2-like_sf"/>
</dbReference>
<gene>
    <name evidence="1" type="primary">BCL2L15</name>
</gene>
<dbReference type="GeneTree" id="ENSGT00390000018096"/>
<organism evidence="1 2">
    <name type="scientific">Vombatus ursinus</name>
    <name type="common">Common wombat</name>
    <dbReference type="NCBI Taxonomy" id="29139"/>
    <lineage>
        <taxon>Eukaryota</taxon>
        <taxon>Metazoa</taxon>
        <taxon>Chordata</taxon>
        <taxon>Craniata</taxon>
        <taxon>Vertebrata</taxon>
        <taxon>Euteleostomi</taxon>
        <taxon>Mammalia</taxon>
        <taxon>Metatheria</taxon>
        <taxon>Diprotodontia</taxon>
        <taxon>Vombatidae</taxon>
        <taxon>Vombatus</taxon>
    </lineage>
</organism>
<dbReference type="OrthoDB" id="9950208at2759"/>
<dbReference type="GO" id="GO:0042981">
    <property type="term" value="P:regulation of apoptotic process"/>
    <property type="evidence" value="ECO:0007669"/>
    <property type="project" value="InterPro"/>
</dbReference>
<reference evidence="1" key="3">
    <citation type="submission" date="2025-09" db="UniProtKB">
        <authorList>
            <consortium name="Ensembl"/>
        </authorList>
    </citation>
    <scope>IDENTIFICATION</scope>
</reference>
<protein>
    <submittedName>
        <fullName evidence="1">BCL2 like 15</fullName>
    </submittedName>
</protein>
<name>A0A4X2KCW1_VOMUR</name>
<sequence length="180" mass="20195">MKTPQSFEEQTERIVESLLFEFLGPPVVRQGRSFHGNDVLFEFQGPSFQNVDVPDFGEPSSFDATIIAARLRMLGDQFNGEMEQSANRVIEEVTKGQVAAVLQDTVKSLSQTWCAQEPSLAYERAFLAVSVKLLEVVSHKIPQRARQLAGPMRDMINENIAVRQYIEGQGGWENLRPAPN</sequence>
<keyword evidence="2" id="KW-1185">Reference proteome</keyword>
<dbReference type="AlphaFoldDB" id="A0A4X2KCW1"/>
<dbReference type="GeneID" id="114041744"/>
<dbReference type="Proteomes" id="UP000314987">
    <property type="component" value="Unassembled WGS sequence"/>
</dbReference>
<dbReference type="RefSeq" id="XP_027716152.1">
    <property type="nucleotide sequence ID" value="XM_027860351.1"/>
</dbReference>
<dbReference type="CTD" id="440603"/>
<dbReference type="PANTHER" id="PTHR36466">
    <property type="entry name" value="BCL-2-LIKE PROTEIN 15"/>
    <property type="match status" value="1"/>
</dbReference>
<dbReference type="PANTHER" id="PTHR36466:SF1">
    <property type="entry name" value="BCL-2-LIKE PROTEIN 15"/>
    <property type="match status" value="1"/>
</dbReference>